<dbReference type="SMART" id="SM00560">
    <property type="entry name" value="LamGL"/>
    <property type="match status" value="1"/>
</dbReference>
<dbReference type="InterPro" id="IPR000800">
    <property type="entry name" value="Notch_dom"/>
</dbReference>
<dbReference type="CDD" id="cd00033">
    <property type="entry name" value="CCP"/>
    <property type="match status" value="1"/>
</dbReference>
<gene>
    <name evidence="10" type="ORF">CAPTEDRAFT_213568</name>
</gene>
<feature type="region of interest" description="Disordered" evidence="7">
    <location>
        <begin position="1518"/>
        <end position="1538"/>
    </location>
</feature>
<dbReference type="SMART" id="SM00004">
    <property type="entry name" value="NL"/>
    <property type="match status" value="3"/>
</dbReference>
<evidence type="ECO:0000313" key="11">
    <source>
        <dbReference type="EnsemblMetazoa" id="CapteP213568"/>
    </source>
</evidence>
<accession>R7VCK1</accession>
<evidence type="ECO:0000313" key="12">
    <source>
        <dbReference type="Proteomes" id="UP000014760"/>
    </source>
</evidence>
<proteinExistence type="inferred from homology"/>
<dbReference type="InterPro" id="IPR008754">
    <property type="entry name" value="Peptidase_M43"/>
</dbReference>
<feature type="chain" id="PRO_5008788891" description="Sushi domain-containing protein" evidence="8">
    <location>
        <begin position="21"/>
        <end position="1538"/>
    </location>
</feature>
<dbReference type="Gene3D" id="3.30.300.320">
    <property type="match status" value="1"/>
</dbReference>
<keyword evidence="3" id="KW-0677">Repeat</keyword>
<dbReference type="InterPro" id="IPR043543">
    <property type="entry name" value="PAPPA/PAPPA2"/>
</dbReference>
<reference evidence="11" key="3">
    <citation type="submission" date="2015-06" db="UniProtKB">
        <authorList>
            <consortium name="EnsemblMetazoa"/>
        </authorList>
    </citation>
    <scope>IDENTIFICATION</scope>
</reference>
<dbReference type="InterPro" id="IPR013320">
    <property type="entry name" value="ConA-like_dom_sf"/>
</dbReference>
<evidence type="ECO:0000256" key="5">
    <source>
        <dbReference type="ARBA" id="ARBA00023180"/>
    </source>
</evidence>
<evidence type="ECO:0000256" key="2">
    <source>
        <dbReference type="ARBA" id="ARBA00022729"/>
    </source>
</evidence>
<feature type="compositionally biased region" description="Basic residues" evidence="7">
    <location>
        <begin position="1519"/>
        <end position="1528"/>
    </location>
</feature>
<dbReference type="Pfam" id="PF00084">
    <property type="entry name" value="Sushi"/>
    <property type="match status" value="1"/>
</dbReference>
<dbReference type="GO" id="GO:0004222">
    <property type="term" value="F:metalloendopeptidase activity"/>
    <property type="evidence" value="ECO:0007669"/>
    <property type="project" value="TreeGrafter"/>
</dbReference>
<evidence type="ECO:0000256" key="1">
    <source>
        <dbReference type="ARBA" id="ARBA00008721"/>
    </source>
</evidence>
<dbReference type="InterPro" id="IPR058897">
    <property type="entry name" value="PAPPA_SD_C"/>
</dbReference>
<name>R7VCK1_CAPTE</name>
<keyword evidence="6" id="KW-0768">Sushi</keyword>
<dbReference type="OrthoDB" id="536211at2759"/>
<organism evidence="10">
    <name type="scientific">Capitella teleta</name>
    <name type="common">Polychaete worm</name>
    <dbReference type="NCBI Taxonomy" id="283909"/>
    <lineage>
        <taxon>Eukaryota</taxon>
        <taxon>Metazoa</taxon>
        <taxon>Spiralia</taxon>
        <taxon>Lophotrochozoa</taxon>
        <taxon>Annelida</taxon>
        <taxon>Polychaeta</taxon>
        <taxon>Sedentaria</taxon>
        <taxon>Scolecida</taxon>
        <taxon>Capitellidae</taxon>
        <taxon>Capitella</taxon>
    </lineage>
</organism>
<dbReference type="GO" id="GO:0007166">
    <property type="term" value="P:cell surface receptor signaling pathway"/>
    <property type="evidence" value="ECO:0007669"/>
    <property type="project" value="TreeGrafter"/>
</dbReference>
<dbReference type="EMBL" id="AMQN01000595">
    <property type="status" value="NOT_ANNOTATED_CDS"/>
    <property type="molecule type" value="Genomic_DNA"/>
</dbReference>
<dbReference type="Pfam" id="PF05572">
    <property type="entry name" value="Peptidase_M43"/>
    <property type="match status" value="1"/>
</dbReference>
<evidence type="ECO:0000256" key="7">
    <source>
        <dbReference type="SAM" id="MobiDB-lite"/>
    </source>
</evidence>
<dbReference type="EnsemblMetazoa" id="CapteT213568">
    <property type="protein sequence ID" value="CapteP213568"/>
    <property type="gene ID" value="CapteG213568"/>
</dbReference>
<dbReference type="STRING" id="283909.R7VCK1"/>
<keyword evidence="2 8" id="KW-0732">Signal</keyword>
<dbReference type="PANTHER" id="PTHR46130">
    <property type="entry name" value="LAMGL DOMAIN-CONTAINING PROTEIN"/>
    <property type="match status" value="1"/>
</dbReference>
<evidence type="ECO:0000256" key="4">
    <source>
        <dbReference type="ARBA" id="ARBA00023157"/>
    </source>
</evidence>
<keyword evidence="12" id="KW-1185">Reference proteome</keyword>
<dbReference type="OMA" id="EGEHCWL"/>
<dbReference type="InterPro" id="IPR011936">
    <property type="entry name" value="Myxo_disulph_rpt"/>
</dbReference>
<dbReference type="SUPFAM" id="SSF55486">
    <property type="entry name" value="Metalloproteases ('zincins'), catalytic domain"/>
    <property type="match status" value="1"/>
</dbReference>
<dbReference type="Proteomes" id="UP000014760">
    <property type="component" value="Unassembled WGS sequence"/>
</dbReference>
<dbReference type="NCBIfam" id="TIGR02232">
    <property type="entry name" value="myxo_disulf_rpt"/>
    <property type="match status" value="1"/>
</dbReference>
<dbReference type="Pfam" id="PF25900">
    <property type="entry name" value="PAPPA"/>
    <property type="match status" value="1"/>
</dbReference>
<dbReference type="PROSITE" id="PS50923">
    <property type="entry name" value="SUSHI"/>
    <property type="match status" value="2"/>
</dbReference>
<comment type="similarity">
    <text evidence="1">Belongs to the peptidase M43B family.</text>
</comment>
<evidence type="ECO:0000256" key="6">
    <source>
        <dbReference type="PROSITE-ProRule" id="PRU00302"/>
    </source>
</evidence>
<dbReference type="InterPro" id="IPR024079">
    <property type="entry name" value="MetalloPept_cat_dom_sf"/>
</dbReference>
<dbReference type="EMBL" id="KB293180">
    <property type="protein sequence ID" value="ELU16354.1"/>
    <property type="molecule type" value="Genomic_DNA"/>
</dbReference>
<dbReference type="SUPFAM" id="SSF49899">
    <property type="entry name" value="Concanavalin A-like lectins/glucanases"/>
    <property type="match status" value="1"/>
</dbReference>
<dbReference type="GO" id="GO:0006508">
    <property type="term" value="P:proteolysis"/>
    <property type="evidence" value="ECO:0007669"/>
    <property type="project" value="TreeGrafter"/>
</dbReference>
<sequence length="1538" mass="168556">MLGAGYLILGVFFSIAGCQGSYPEGFAFKDAYPKIKSCTDFTRTLHADRYRRKETRNAEEIFTNVTSGGRQRRDTGEEDLHIVPYLPGIKGQALQLAPSVVIPAINLTIDLWVKAEGGQHPGASILDLFDTCHPSQKNGWRIGIASHEPGKATFFFSIRTDRNPHTTVISAPHEYQPQQWTHLTATFDGTVASLYVDGVLVKADRGQRGPLFSDITRECKVVRLGDKVQRDDALFRGSVDGVRIWNSLLTKSEICSLKEHRGAILDPLVDGNLADADIWVGVNQNDAIKWHFRRAAKPDVDAIVIPKCGETICDNPDVVHRYSNNWKLKQPKTVKYIIVNVADDDGSNPVLTESQITLQDIDLKRAFKPYNITWLLEVTNVNSSFIRTKTILAGCPVALLGNGVCDPECDHPVTHSDAGDCGGIRAECQWLDVENGICDPQCNNQMNDWDGGDCCFGPSDNVSEPCLDPASEFRAYLMLDDLRRMLGLTNTEAVVVHLAEWSIGGSIGFATFPWDNDAFTERGGVVVKPSVFGRQGATGTLIHELGHALGLWHVHHGVTEMECNDPCLETEPSMLLGDMCSDTNPTNEHTTCGNPTDENSPCAVPSIAPTPYKNFMSYAGDDCYEEFSPQQAARMHCHLDHLLTGWLHGSSSAVPSIQIFPPQVMQAGTDSVHIHWQQSLNHRHIRGPSPCGHCIEDDVLVQYAYSAQMKYPVVPHSIEVWIPWLSEGILHDLQLFWSNGESKSLGSLPVQCHSPLTVTLLEEVRLLTKVRLLSKTSLISVDSLAVTSKSQVKICQTCTNVEYLVHRSPAFGDGTRETVVPVTSFTDTDVQPGVRYEYSITTKAGTKVAEFPSPALVYQHGQSFCGDGTTDSDEDCDDGNLRGGDGCDQACRLEAGYRCSGSPAMCYIPANDAQCENVELSIFSCDCGHFTPDGYMDQWPVSVEDITDPACPLHSLLGAPNHEQLCLMCGDPRLSGAASDLAWMACADPYTLPLYYNSDTSNWLEVTFSRPVVPTAIIMYAVSSRAPSNSFWSDKDWVTISLLSHNRTILSTQKLRVNITCDQAPIVSDVAVNPNEGFHHAIGLLLKVPTPDIAIVAIGLRSHLYFDPITHSTCGLDGVYNPYSGTCLRSTCGSPVCEPLFLKYATVNCTGYNHGDVCRVQCFAGYEYESGLDWSWDLKSPVCIEGVWTGVPRCVPVDCGVPVVPHAEPFCDNGHTLGSRCKLECISPAKKTGPPLTIECKPDGMWSFPDSYCLVRCKNSPPVKNATLTDRLCAYGEHNIGKRCDSQCLPGYHVVGQGHGDRANSLECTEEGTWRGPSCVPVQCPPLSAALIGLYSCTNGRNAGSFCTIKCPKPSTTVTKLECLTSGQWSRDPGTCVFSTEPCPTLLNTRELLFNCPNPSPVGSTCSVQCVSYDRIPVLSAALNQDTQGGDSRERIDLVTCISSQQWFPAVADIQCLDRCQEEFTSDGYCDAVNNHAHCQWDGGDCCPSTVDGGVVRPFPSQCTHECTCVDPTAEENRRRNRVRRHHGADHVRPLRNV</sequence>
<keyword evidence="5" id="KW-0325">Glycoprotein</keyword>
<feature type="domain" description="Sushi" evidence="9">
    <location>
        <begin position="1255"/>
        <end position="1321"/>
    </location>
</feature>
<reference evidence="12" key="1">
    <citation type="submission" date="2012-12" db="EMBL/GenBank/DDBJ databases">
        <authorList>
            <person name="Hellsten U."/>
            <person name="Grimwood J."/>
            <person name="Chapman J.A."/>
            <person name="Shapiro H."/>
            <person name="Aerts A."/>
            <person name="Otillar R.P."/>
            <person name="Terry A.Y."/>
            <person name="Boore J.L."/>
            <person name="Simakov O."/>
            <person name="Marletaz F."/>
            <person name="Cho S.-J."/>
            <person name="Edsinger-Gonzales E."/>
            <person name="Havlak P."/>
            <person name="Kuo D.-H."/>
            <person name="Larsson T."/>
            <person name="Lv J."/>
            <person name="Arendt D."/>
            <person name="Savage R."/>
            <person name="Osoegawa K."/>
            <person name="de Jong P."/>
            <person name="Lindberg D.R."/>
            <person name="Seaver E.C."/>
            <person name="Weisblat D.A."/>
            <person name="Putnam N.H."/>
            <person name="Grigoriev I.V."/>
            <person name="Rokhsar D.S."/>
        </authorList>
    </citation>
    <scope>NUCLEOTIDE SEQUENCE</scope>
    <source>
        <strain evidence="12">I ESC-2004</strain>
    </source>
</reference>
<dbReference type="HOGENOM" id="CLU_002636_2_0_1"/>
<evidence type="ECO:0000256" key="8">
    <source>
        <dbReference type="SAM" id="SignalP"/>
    </source>
</evidence>
<dbReference type="SUPFAM" id="SSF57535">
    <property type="entry name" value="Complement control module/SCR domain"/>
    <property type="match status" value="4"/>
</dbReference>
<feature type="domain" description="Sushi" evidence="9">
    <location>
        <begin position="1130"/>
        <end position="1196"/>
    </location>
</feature>
<dbReference type="Gene3D" id="2.10.70.10">
    <property type="entry name" value="Complement Module, domain 1"/>
    <property type="match status" value="1"/>
</dbReference>
<reference evidence="10 12" key="2">
    <citation type="journal article" date="2013" name="Nature">
        <title>Insights into bilaterian evolution from three spiralian genomes.</title>
        <authorList>
            <person name="Simakov O."/>
            <person name="Marletaz F."/>
            <person name="Cho S.J."/>
            <person name="Edsinger-Gonzales E."/>
            <person name="Havlak P."/>
            <person name="Hellsten U."/>
            <person name="Kuo D.H."/>
            <person name="Larsson T."/>
            <person name="Lv J."/>
            <person name="Arendt D."/>
            <person name="Savage R."/>
            <person name="Osoegawa K."/>
            <person name="de Jong P."/>
            <person name="Grimwood J."/>
            <person name="Chapman J.A."/>
            <person name="Shapiro H."/>
            <person name="Aerts A."/>
            <person name="Otillar R.P."/>
            <person name="Terry A.Y."/>
            <person name="Boore J.L."/>
            <person name="Grigoriev I.V."/>
            <person name="Lindberg D.R."/>
            <person name="Seaver E.C."/>
            <person name="Weisblat D.A."/>
            <person name="Putnam N.H."/>
            <person name="Rokhsar D.S."/>
        </authorList>
    </citation>
    <scope>NUCLEOTIDE SEQUENCE</scope>
    <source>
        <strain evidence="10 12">I ESC-2004</strain>
    </source>
</reference>
<dbReference type="GO" id="GO:0005615">
    <property type="term" value="C:extracellular space"/>
    <property type="evidence" value="ECO:0007669"/>
    <property type="project" value="TreeGrafter"/>
</dbReference>
<dbReference type="Gene3D" id="3.40.390.10">
    <property type="entry name" value="Collagenase (Catalytic Domain)"/>
    <property type="match status" value="1"/>
</dbReference>
<protein>
    <recommendedName>
        <fullName evidence="9">Sushi domain-containing protein</fullName>
    </recommendedName>
</protein>
<evidence type="ECO:0000259" key="9">
    <source>
        <dbReference type="PROSITE" id="PS50923"/>
    </source>
</evidence>
<feature type="compositionally biased region" description="Basic and acidic residues" evidence="7">
    <location>
        <begin position="1529"/>
        <end position="1538"/>
    </location>
</feature>
<feature type="signal peptide" evidence="8">
    <location>
        <begin position="1"/>
        <end position="20"/>
    </location>
</feature>
<evidence type="ECO:0000313" key="10">
    <source>
        <dbReference type="EMBL" id="ELU16354.1"/>
    </source>
</evidence>
<dbReference type="Pfam" id="PF13385">
    <property type="entry name" value="Laminin_G_3"/>
    <property type="match status" value="1"/>
</dbReference>
<dbReference type="Gene3D" id="2.60.120.200">
    <property type="match status" value="1"/>
</dbReference>
<dbReference type="InterPro" id="IPR006558">
    <property type="entry name" value="LamG-like"/>
</dbReference>
<dbReference type="PANTHER" id="PTHR46130:SF3">
    <property type="entry name" value="CHROMOSOME UNDETERMINED SCAFFOLD_33, WHOLE GENOME SHOTGUN SEQUENCE"/>
    <property type="match status" value="1"/>
</dbReference>
<dbReference type="SMART" id="SM00032">
    <property type="entry name" value="CCP"/>
    <property type="match status" value="4"/>
</dbReference>
<dbReference type="InterPro" id="IPR000436">
    <property type="entry name" value="Sushi_SCR_CCP_dom"/>
</dbReference>
<evidence type="ECO:0000256" key="3">
    <source>
        <dbReference type="ARBA" id="ARBA00022737"/>
    </source>
</evidence>
<dbReference type="InterPro" id="IPR035976">
    <property type="entry name" value="Sushi/SCR/CCP_sf"/>
</dbReference>
<comment type="caution">
    <text evidence="6">Lacks conserved residue(s) required for the propagation of feature annotation.</text>
</comment>
<keyword evidence="4" id="KW-1015">Disulfide bond</keyword>